<dbReference type="EMBL" id="CP022932">
    <property type="protein sequence ID" value="ASV33343.1"/>
    <property type="molecule type" value="Genomic_DNA"/>
</dbReference>
<dbReference type="Pfam" id="PF03245">
    <property type="entry name" value="Phage_lysis"/>
    <property type="match status" value="1"/>
</dbReference>
<dbReference type="AlphaFoldDB" id="A0AAC9YGE8"/>
<evidence type="ECO:0000313" key="2">
    <source>
        <dbReference type="Proteomes" id="UP000792865"/>
    </source>
</evidence>
<protein>
    <recommendedName>
        <fullName evidence="3">Lysis protein</fullName>
    </recommendedName>
</protein>
<dbReference type="GO" id="GO:0044659">
    <property type="term" value="P:viral release from host cell by cytolysis"/>
    <property type="evidence" value="ECO:0007669"/>
    <property type="project" value="InterPro"/>
</dbReference>
<reference evidence="1" key="1">
    <citation type="submission" date="2017-08" db="EMBL/GenBank/DDBJ databases">
        <title>Genome sequence of Candidatus Hamiltonella defensa from Acyrthosiphon pisum strain MI47.</title>
        <authorList>
            <person name="Patel V.A."/>
            <person name="Chevignon G."/>
            <person name="Russell J.A."/>
            <person name="Oliver K.M."/>
        </authorList>
    </citation>
    <scope>NUCLEOTIDE SEQUENCE</scope>
    <source>
        <strain evidence="1">MI47</strain>
    </source>
</reference>
<evidence type="ECO:0008006" key="3">
    <source>
        <dbReference type="Google" id="ProtNLM"/>
    </source>
</evidence>
<evidence type="ECO:0000313" key="1">
    <source>
        <dbReference type="EMBL" id="ASV33343.1"/>
    </source>
</evidence>
<name>A0AAC9YGE8_9ENTR</name>
<proteinExistence type="predicted"/>
<dbReference type="InterPro" id="IPR004929">
    <property type="entry name" value="I-spanin"/>
</dbReference>
<accession>A0AAC9YGE8</accession>
<dbReference type="Proteomes" id="UP000792865">
    <property type="component" value="Chromosome"/>
</dbReference>
<sequence>MPLHPARLADPAQRNYFRLRNRIDIAAQQINGLQDYVRKVCLNKP</sequence>
<gene>
    <name evidence="1" type="ORF">CJJ18_03945</name>
</gene>
<organism evidence="1 2">
    <name type="scientific">Candidatus Williamhamiltonella defendens</name>
    <dbReference type="NCBI Taxonomy" id="138072"/>
    <lineage>
        <taxon>Bacteria</taxon>
        <taxon>Pseudomonadati</taxon>
        <taxon>Pseudomonadota</taxon>
        <taxon>Gammaproteobacteria</taxon>
        <taxon>Enterobacterales</taxon>
        <taxon>Enterobacteriaceae</taxon>
        <taxon>aphid secondary symbionts</taxon>
        <taxon>Candidatus Williamhamiltonella</taxon>
    </lineage>
</organism>